<organism evidence="2 3">
    <name type="scientific">Mycoplasma feriruminatoris</name>
    <dbReference type="NCBI Taxonomy" id="1179777"/>
    <lineage>
        <taxon>Bacteria</taxon>
        <taxon>Bacillati</taxon>
        <taxon>Mycoplasmatota</taxon>
        <taxon>Mollicutes</taxon>
        <taxon>Mycoplasmataceae</taxon>
        <taxon>Mycoplasma</taxon>
    </lineage>
</organism>
<gene>
    <name evidence="2" type="ORF">MFERI14822_00844</name>
</gene>
<dbReference type="RefSeq" id="WP_278307508.1">
    <property type="nucleotide sequence ID" value="NZ_CP104008.1"/>
</dbReference>
<reference evidence="2" key="1">
    <citation type="submission" date="2022-06" db="EMBL/GenBank/DDBJ databases">
        <title>Comparative genomic analysis of Mycoplasma feriruminatoris and the Mycoplasma mycoides cluster.</title>
        <authorList>
            <person name="Baby V."/>
            <person name="Ambroset C."/>
            <person name="Gaurivaud P."/>
            <person name="Boury C."/>
            <person name="Guichoux E."/>
            <person name="Lartigue C."/>
            <person name="Tardy F."/>
            <person name="Sirand-Pugnet P."/>
        </authorList>
    </citation>
    <scope>NUCLEOTIDE SEQUENCE</scope>
    <source>
        <strain evidence="2">L14822</strain>
    </source>
</reference>
<name>A0AAX3TIF3_9MOLU</name>
<evidence type="ECO:0000313" key="2">
    <source>
        <dbReference type="EMBL" id="WFQ93051.1"/>
    </source>
</evidence>
<dbReference type="NCBIfam" id="NF045849">
    <property type="entry name" value="ICE_MMCAP2_0565"/>
    <property type="match status" value="1"/>
</dbReference>
<evidence type="ECO:0000256" key="1">
    <source>
        <dbReference type="SAM" id="Phobius"/>
    </source>
</evidence>
<accession>A0AAX3TIF3</accession>
<keyword evidence="1" id="KW-0812">Transmembrane</keyword>
<sequence>MNTLLNTLKPILFATTPDNSKNISDNLVSIADTVQKYINIVLGAFAGILVLAIIIVGAIAWFKAAKADNEQQRAAEFKKIKWLVGFILFVIIMWAISGAVTTILKSVWGAETTAKPAVALITNLFNF</sequence>
<keyword evidence="1" id="KW-1133">Transmembrane helix</keyword>
<proteinExistence type="predicted"/>
<dbReference type="EMBL" id="CP104008">
    <property type="protein sequence ID" value="WFQ93051.1"/>
    <property type="molecule type" value="Genomic_DNA"/>
</dbReference>
<dbReference type="Proteomes" id="UP001178743">
    <property type="component" value="Chromosome"/>
</dbReference>
<evidence type="ECO:0000313" key="3">
    <source>
        <dbReference type="Proteomes" id="UP001178743"/>
    </source>
</evidence>
<keyword evidence="1" id="KW-0472">Membrane</keyword>
<protein>
    <submittedName>
        <fullName evidence="2">Uncharacterized protein</fullName>
    </submittedName>
</protein>
<feature type="transmembrane region" description="Helical" evidence="1">
    <location>
        <begin position="82"/>
        <end position="104"/>
    </location>
</feature>
<dbReference type="AlphaFoldDB" id="A0AAX3TIF3"/>
<feature type="transmembrane region" description="Helical" evidence="1">
    <location>
        <begin position="37"/>
        <end position="62"/>
    </location>
</feature>